<proteinExistence type="predicted"/>
<dbReference type="Proteomes" id="UP000289257">
    <property type="component" value="Unassembled WGS sequence"/>
</dbReference>
<keyword evidence="5" id="KW-1185">Reference proteome</keyword>
<dbReference type="PANTHER" id="PTHR43191">
    <property type="entry name" value="RRNA METHYLTRANSFERASE 3"/>
    <property type="match status" value="1"/>
</dbReference>
<sequence length="203" mass="22691">MQKEFIGVGPHPEPWPTDLKFDRTLLKEGDNRNVLDIYRYWTVAAIKADLDMSRHDLEIAIENLQRDYNMGTIVRAANAFNVKKVHIIGRKQWNKRGAMVTDLYMNIQYHDNVRSFAEVMKKTGREMIAVDIVAGAKGLSGAMLPANAVLIFGAEGPGLSQEMLATAKKTVMIEQFGSTRSVNVGVAAGIAMYVWLQQHALTR</sequence>
<evidence type="ECO:0000256" key="1">
    <source>
        <dbReference type="ARBA" id="ARBA00022603"/>
    </source>
</evidence>
<evidence type="ECO:0000259" key="3">
    <source>
        <dbReference type="Pfam" id="PF00588"/>
    </source>
</evidence>
<dbReference type="SUPFAM" id="SSF75217">
    <property type="entry name" value="alpha/beta knot"/>
    <property type="match status" value="1"/>
</dbReference>
<comment type="caution">
    <text evidence="4">The sequence shown here is derived from an EMBL/GenBank/DDBJ whole genome shotgun (WGS) entry which is preliminary data.</text>
</comment>
<protein>
    <submittedName>
        <fullName evidence="4">TrmH family RNA methyltransferase</fullName>
    </submittedName>
</protein>
<name>A0A4Q0AIB7_9BACT</name>
<dbReference type="InterPro" id="IPR051259">
    <property type="entry name" value="rRNA_Methyltransferase"/>
</dbReference>
<evidence type="ECO:0000313" key="5">
    <source>
        <dbReference type="Proteomes" id="UP000289257"/>
    </source>
</evidence>
<evidence type="ECO:0000313" key="4">
    <source>
        <dbReference type="EMBL" id="RWZ78823.1"/>
    </source>
</evidence>
<dbReference type="GO" id="GO:0032259">
    <property type="term" value="P:methylation"/>
    <property type="evidence" value="ECO:0007669"/>
    <property type="project" value="UniProtKB-KW"/>
</dbReference>
<keyword evidence="1 4" id="KW-0489">Methyltransferase</keyword>
<dbReference type="Gene3D" id="3.40.1280.10">
    <property type="match status" value="1"/>
</dbReference>
<keyword evidence="2" id="KW-0808">Transferase</keyword>
<dbReference type="GO" id="GO:0008173">
    <property type="term" value="F:RNA methyltransferase activity"/>
    <property type="evidence" value="ECO:0007669"/>
    <property type="project" value="InterPro"/>
</dbReference>
<dbReference type="InterPro" id="IPR001537">
    <property type="entry name" value="SpoU_MeTrfase"/>
</dbReference>
<dbReference type="InterPro" id="IPR029026">
    <property type="entry name" value="tRNA_m1G_MTases_N"/>
</dbReference>
<reference evidence="4" key="1">
    <citation type="submission" date="2019-01" db="EMBL/GenBank/DDBJ databases">
        <title>Genomic signatures and co-occurrence patterns of the ultra-small Saccharimodia (Patescibacteria phylum) suggest a symbiotic lifestyle.</title>
        <authorList>
            <person name="Lemos L."/>
            <person name="Medeiros J."/>
            <person name="Andreote F."/>
            <person name="Fernandes G."/>
            <person name="Varani A."/>
            <person name="Oliveira G."/>
            <person name="Pylro V."/>
        </authorList>
    </citation>
    <scope>NUCLEOTIDE SEQUENCE [LARGE SCALE GENOMIC DNA]</scope>
    <source>
        <strain evidence="4">AMD02</strain>
    </source>
</reference>
<dbReference type="EMBL" id="SCKX01000001">
    <property type="protein sequence ID" value="RWZ78823.1"/>
    <property type="molecule type" value="Genomic_DNA"/>
</dbReference>
<dbReference type="GO" id="GO:0003723">
    <property type="term" value="F:RNA binding"/>
    <property type="evidence" value="ECO:0007669"/>
    <property type="project" value="InterPro"/>
</dbReference>
<dbReference type="PANTHER" id="PTHR43191:SF2">
    <property type="entry name" value="RRNA METHYLTRANSFERASE 3, MITOCHONDRIAL"/>
    <property type="match status" value="1"/>
</dbReference>
<organism evidence="4 5">
    <name type="scientific">Candidatus Microsaccharimonas sossegonensis</name>
    <dbReference type="NCBI Taxonomy" id="2506948"/>
    <lineage>
        <taxon>Bacteria</taxon>
        <taxon>Candidatus Saccharimonadota</taxon>
        <taxon>Candidatus Saccharimonadia</taxon>
        <taxon>Candidatus Saccharimonadales</taxon>
        <taxon>Candidatus Saccharimonadaceae</taxon>
        <taxon>Candidatus Microsaccharimonas</taxon>
    </lineage>
</organism>
<feature type="domain" description="tRNA/rRNA methyltransferase SpoU type" evidence="3">
    <location>
        <begin position="57"/>
        <end position="193"/>
    </location>
</feature>
<dbReference type="Pfam" id="PF00588">
    <property type="entry name" value="SpoU_methylase"/>
    <property type="match status" value="1"/>
</dbReference>
<gene>
    <name evidence="4" type="ORF">EOT05_03690</name>
</gene>
<accession>A0A4Q0AIB7</accession>
<dbReference type="AlphaFoldDB" id="A0A4Q0AIB7"/>
<evidence type="ECO:0000256" key="2">
    <source>
        <dbReference type="ARBA" id="ARBA00022679"/>
    </source>
</evidence>
<dbReference type="InterPro" id="IPR029028">
    <property type="entry name" value="Alpha/beta_knot_MTases"/>
</dbReference>
<dbReference type="GO" id="GO:0006396">
    <property type="term" value="P:RNA processing"/>
    <property type="evidence" value="ECO:0007669"/>
    <property type="project" value="InterPro"/>
</dbReference>